<name>A0ABV0AGI3_9ACTN</name>
<dbReference type="EMBL" id="JBDJAW010000001">
    <property type="protein sequence ID" value="MEN3533628.1"/>
    <property type="molecule type" value="Genomic_DNA"/>
</dbReference>
<keyword evidence="2" id="KW-1185">Reference proteome</keyword>
<comment type="caution">
    <text evidence="1">The sequence shown here is derived from an EMBL/GenBank/DDBJ whole genome shotgun (WGS) entry which is preliminary data.</text>
</comment>
<accession>A0ABV0AGI3</accession>
<gene>
    <name evidence="1" type="ORF">AAH991_00820</name>
</gene>
<dbReference type="Proteomes" id="UP001447516">
    <property type="component" value="Unassembled WGS sequence"/>
</dbReference>
<evidence type="ECO:0000313" key="2">
    <source>
        <dbReference type="Proteomes" id="UP001447516"/>
    </source>
</evidence>
<organism evidence="1 2">
    <name type="scientific">Microbispora maris</name>
    <dbReference type="NCBI Taxonomy" id="3144104"/>
    <lineage>
        <taxon>Bacteria</taxon>
        <taxon>Bacillati</taxon>
        <taxon>Actinomycetota</taxon>
        <taxon>Actinomycetes</taxon>
        <taxon>Streptosporangiales</taxon>
        <taxon>Streptosporangiaceae</taxon>
        <taxon>Microbispora</taxon>
    </lineage>
</organism>
<reference evidence="1 2" key="1">
    <citation type="submission" date="2024-05" db="EMBL/GenBank/DDBJ databases">
        <title>Microbispora sp.ZYX-F-249.</title>
        <authorList>
            <person name="Xie H."/>
        </authorList>
    </citation>
    <scope>NUCLEOTIDE SEQUENCE [LARGE SCALE GENOMIC DNA]</scope>
    <source>
        <strain evidence="1 2">ZYX-F-249</strain>
    </source>
</reference>
<proteinExistence type="predicted"/>
<evidence type="ECO:0008006" key="3">
    <source>
        <dbReference type="Google" id="ProtNLM"/>
    </source>
</evidence>
<sequence length="75" mass="8444">MVWNRGLPSVGEPARKHADNALPLLVAMVLVRRHETRGALKLLLKRVADRHTVPRFGWYVLAIRMPPGVTAIPTR</sequence>
<protein>
    <recommendedName>
        <fullName evidence="3">Transposase</fullName>
    </recommendedName>
</protein>
<evidence type="ECO:0000313" key="1">
    <source>
        <dbReference type="EMBL" id="MEN3533628.1"/>
    </source>
</evidence>
<dbReference type="RefSeq" id="WP_346223992.1">
    <property type="nucleotide sequence ID" value="NZ_JBDJAW010000001.1"/>
</dbReference>